<evidence type="ECO:0000313" key="2">
    <source>
        <dbReference type="EMBL" id="MDP9820654.1"/>
    </source>
</evidence>
<keyword evidence="3" id="KW-1185">Reference proteome</keyword>
<evidence type="ECO:0000313" key="3">
    <source>
        <dbReference type="Proteomes" id="UP001240447"/>
    </source>
</evidence>
<reference evidence="2 3" key="1">
    <citation type="submission" date="2023-07" db="EMBL/GenBank/DDBJ databases">
        <title>Sequencing the genomes of 1000 actinobacteria strains.</title>
        <authorList>
            <person name="Klenk H.-P."/>
        </authorList>
    </citation>
    <scope>NUCLEOTIDE SEQUENCE [LARGE SCALE GENOMIC DNA]</scope>
    <source>
        <strain evidence="2 3">GD13</strain>
    </source>
</reference>
<sequence>MITRAADRRRRTRRRRDEGGASAIELVLYMPLLMIAILLAVQFCLTYLGVQAASAAAREGNRVARVTGSIADGTNTARDYARDIGRGVLESPQVSVQRIGDVMRTRVSGDAPRIVPFLPVTGVEETVEGPVEQFMEDTG</sequence>
<name>A0ABT9NJS4_9ACTN</name>
<dbReference type="InterPro" id="IPR012495">
    <property type="entry name" value="TadE-like_dom"/>
</dbReference>
<organism evidence="2 3">
    <name type="scientific">Nocardioides massiliensis</name>
    <dbReference type="NCBI Taxonomy" id="1325935"/>
    <lineage>
        <taxon>Bacteria</taxon>
        <taxon>Bacillati</taxon>
        <taxon>Actinomycetota</taxon>
        <taxon>Actinomycetes</taxon>
        <taxon>Propionibacteriales</taxon>
        <taxon>Nocardioidaceae</taxon>
        <taxon>Nocardioides</taxon>
    </lineage>
</organism>
<gene>
    <name evidence="2" type="ORF">J2S59_000463</name>
</gene>
<dbReference type="Proteomes" id="UP001240447">
    <property type="component" value="Unassembled WGS sequence"/>
</dbReference>
<accession>A0ABT9NJS4</accession>
<comment type="caution">
    <text evidence="2">The sequence shown here is derived from an EMBL/GenBank/DDBJ whole genome shotgun (WGS) entry which is preliminary data.</text>
</comment>
<dbReference type="EMBL" id="JAUSQM010000001">
    <property type="protein sequence ID" value="MDP9820654.1"/>
    <property type="molecule type" value="Genomic_DNA"/>
</dbReference>
<protein>
    <submittedName>
        <fullName evidence="2">Flp pilus assembly protein TadG</fullName>
    </submittedName>
</protein>
<feature type="domain" description="TadE-like" evidence="1">
    <location>
        <begin position="20"/>
        <end position="60"/>
    </location>
</feature>
<proteinExistence type="predicted"/>
<dbReference type="RefSeq" id="WP_246360491.1">
    <property type="nucleotide sequence ID" value="NZ_CCXJ01000611.1"/>
</dbReference>
<dbReference type="Pfam" id="PF07811">
    <property type="entry name" value="TadE"/>
    <property type="match status" value="1"/>
</dbReference>
<evidence type="ECO:0000259" key="1">
    <source>
        <dbReference type="Pfam" id="PF07811"/>
    </source>
</evidence>